<feature type="non-terminal residue" evidence="1">
    <location>
        <position position="375"/>
    </location>
</feature>
<gene>
    <name evidence="1" type="ORF">C7M84_015780</name>
</gene>
<keyword evidence="2" id="KW-1185">Reference proteome</keyword>
<name>A0A3R7SLS6_PENVA</name>
<comment type="caution">
    <text evidence="1">The sequence shown here is derived from an EMBL/GenBank/DDBJ whole genome shotgun (WGS) entry which is preliminary data.</text>
</comment>
<dbReference type="EMBL" id="QCYY01002975">
    <property type="protein sequence ID" value="ROT66211.1"/>
    <property type="molecule type" value="Genomic_DNA"/>
</dbReference>
<organism evidence="1 2">
    <name type="scientific">Penaeus vannamei</name>
    <name type="common">Whiteleg shrimp</name>
    <name type="synonym">Litopenaeus vannamei</name>
    <dbReference type="NCBI Taxonomy" id="6689"/>
    <lineage>
        <taxon>Eukaryota</taxon>
        <taxon>Metazoa</taxon>
        <taxon>Ecdysozoa</taxon>
        <taxon>Arthropoda</taxon>
        <taxon>Crustacea</taxon>
        <taxon>Multicrustacea</taxon>
        <taxon>Malacostraca</taxon>
        <taxon>Eumalacostraca</taxon>
        <taxon>Eucarida</taxon>
        <taxon>Decapoda</taxon>
        <taxon>Dendrobranchiata</taxon>
        <taxon>Penaeoidea</taxon>
        <taxon>Penaeidae</taxon>
        <taxon>Penaeus</taxon>
    </lineage>
</organism>
<proteinExistence type="predicted"/>
<evidence type="ECO:0000313" key="1">
    <source>
        <dbReference type="EMBL" id="ROT66211.1"/>
    </source>
</evidence>
<accession>A0A3R7SLS6</accession>
<reference evidence="1 2" key="1">
    <citation type="submission" date="2018-04" db="EMBL/GenBank/DDBJ databases">
        <authorList>
            <person name="Zhang X."/>
            <person name="Yuan J."/>
            <person name="Li F."/>
            <person name="Xiang J."/>
        </authorList>
    </citation>
    <scope>NUCLEOTIDE SEQUENCE [LARGE SCALE GENOMIC DNA]</scope>
    <source>
        <tissue evidence="1">Muscle</tissue>
    </source>
</reference>
<protein>
    <submittedName>
        <fullName evidence="1">Uncharacterized protein</fullName>
    </submittedName>
</protein>
<evidence type="ECO:0000313" key="2">
    <source>
        <dbReference type="Proteomes" id="UP000283509"/>
    </source>
</evidence>
<dbReference type="Proteomes" id="UP000283509">
    <property type="component" value="Unassembled WGS sequence"/>
</dbReference>
<sequence>MPAARLCRRPSLFVVIFGPFLRSSLPPLVRSLPIPLFNLPILLSASSLCCPLPDGSLHHFLSLHLSPSFSLASSLVPHCSLLPSYFLSVSLPHFSLASFSLRSIIFPPRHCSPSLSRLQYHPCLSFLYHSPCPPPYIFFLHLLSGFYRRLFRSVRDFLLFFPLLFPLGHFQKVPRPSSKYSVGLRLSSFRDAFLSPYPIVFLLLSSFPHTTCPNARPSYPTPLSPPPSPLTLPSLPLPPTVPCLISPSPLPKYLYLLSPLPFSHLLPSSPPFFPPHFSPSSPSHFLLPSSSFYPLFSLSHFHISSIPPLLPSTAHSSPISSRFPSLLFSLPFIRFSSYPLPSSRSFLRLLLQRHPAPYSHSLRQLKPLPPLHSHP</sequence>
<reference evidence="1 2" key="2">
    <citation type="submission" date="2019-01" db="EMBL/GenBank/DDBJ databases">
        <title>The decoding of complex shrimp genome reveals the adaptation for benthos swimmer, frequently molting mechanism and breeding impact on genome.</title>
        <authorList>
            <person name="Sun Y."/>
            <person name="Gao Y."/>
            <person name="Yu Y."/>
        </authorList>
    </citation>
    <scope>NUCLEOTIDE SEQUENCE [LARGE SCALE GENOMIC DNA]</scope>
    <source>
        <tissue evidence="1">Muscle</tissue>
    </source>
</reference>
<dbReference type="AlphaFoldDB" id="A0A3R7SLS6"/>